<keyword evidence="4 7" id="KW-0808">Transferase</keyword>
<comment type="subunit">
    <text evidence="7">Homodimer.</text>
</comment>
<feature type="binding site" description="in other chain" evidence="7">
    <location>
        <begin position="115"/>
        <end position="123"/>
    </location>
    <ligand>
        <name>5-phospho-alpha-D-ribose 1-diphosphate</name>
        <dbReference type="ChEBI" id="CHEBI:58017"/>
        <note>ligand shared between dimeric partners</note>
    </ligand>
</feature>
<evidence type="ECO:0000256" key="7">
    <source>
        <dbReference type="HAMAP-Rule" id="MF_01208"/>
    </source>
</evidence>
<dbReference type="Pfam" id="PF00156">
    <property type="entry name" value="Pribosyltran"/>
    <property type="match status" value="1"/>
</dbReference>
<keyword evidence="3 7" id="KW-0328">Glycosyltransferase</keyword>
<dbReference type="Gene3D" id="3.40.50.2020">
    <property type="match status" value="1"/>
</dbReference>
<evidence type="ECO:0000256" key="5">
    <source>
        <dbReference type="ARBA" id="ARBA00022842"/>
    </source>
</evidence>
<dbReference type="PANTHER" id="PTHR19278:SF9">
    <property type="entry name" value="URIDINE 5'-MONOPHOSPHATE SYNTHASE"/>
    <property type="match status" value="1"/>
</dbReference>
<dbReference type="GO" id="GO:0004588">
    <property type="term" value="F:orotate phosphoribosyltransferase activity"/>
    <property type="evidence" value="ECO:0007669"/>
    <property type="project" value="UniProtKB-UniRule"/>
</dbReference>
<feature type="binding site" evidence="7">
    <location>
        <position position="119"/>
    </location>
    <ligand>
        <name>orotate</name>
        <dbReference type="ChEBI" id="CHEBI:30839"/>
    </ligand>
</feature>
<dbReference type="GO" id="GO:0044205">
    <property type="term" value="P:'de novo' UMP biosynthetic process"/>
    <property type="evidence" value="ECO:0007669"/>
    <property type="project" value="UniProtKB-UniRule"/>
</dbReference>
<sequence length="191" mass="20180">MAGSTDLLELFKESGALLEGHFLLTSGLHSPHYLQCALFLQFPTHAERVGRELAAVLAPFSPTVVVSPAVGGILVGHEVARALGLRAVFTEREAGVMTLRRGFSLKAGEKAVVVEDVVTTGGSVVDAAQAVERSRVEVVAYGAIIDRSGGQVNLNHPLKTLITVNFSTYKPPDCPLCRQGIPAIKPGSRGL</sequence>
<evidence type="ECO:0000259" key="8">
    <source>
        <dbReference type="Pfam" id="PF00156"/>
    </source>
</evidence>
<dbReference type="AlphaFoldDB" id="A0A932M016"/>
<feature type="domain" description="Phosphoribosyltransferase" evidence="8">
    <location>
        <begin position="58"/>
        <end position="165"/>
    </location>
</feature>
<dbReference type="InterPro" id="IPR000836">
    <property type="entry name" value="PRTase_dom"/>
</dbReference>
<reference evidence="9" key="1">
    <citation type="submission" date="2020-07" db="EMBL/GenBank/DDBJ databases">
        <title>Huge and variable diversity of episymbiotic CPR bacteria and DPANN archaea in groundwater ecosystems.</title>
        <authorList>
            <person name="He C.Y."/>
            <person name="Keren R."/>
            <person name="Whittaker M."/>
            <person name="Farag I.F."/>
            <person name="Doudna J."/>
            <person name="Cate J.H.D."/>
            <person name="Banfield J.F."/>
        </authorList>
    </citation>
    <scope>NUCLEOTIDE SEQUENCE</scope>
    <source>
        <strain evidence="9">NC_groundwater_717_Ag_S-0.2um_59_8</strain>
    </source>
</reference>
<evidence type="ECO:0000256" key="1">
    <source>
        <dbReference type="ARBA" id="ARBA00004889"/>
    </source>
</evidence>
<name>A0A932M016_UNCTE</name>
<comment type="caution">
    <text evidence="9">The sequence shown here is derived from an EMBL/GenBank/DDBJ whole genome shotgun (WGS) entry which is preliminary data.</text>
</comment>
<comment type="function">
    <text evidence="7">Catalyzes the transfer of a ribosyl phosphate group from 5-phosphoribose 1-diphosphate to orotate, leading to the formation of orotidine monophosphate (OMP).</text>
</comment>
<evidence type="ECO:0000256" key="2">
    <source>
        <dbReference type="ARBA" id="ARBA00011971"/>
    </source>
</evidence>
<dbReference type="CDD" id="cd06223">
    <property type="entry name" value="PRTases_typeI"/>
    <property type="match status" value="1"/>
</dbReference>
<dbReference type="InterPro" id="IPR029057">
    <property type="entry name" value="PRTase-like"/>
</dbReference>
<dbReference type="InterPro" id="IPR006273">
    <property type="entry name" value="Orotate_PRibTrfase_bac"/>
</dbReference>
<comment type="similarity">
    <text evidence="7">Belongs to the purine/pyrimidine phosphoribosyltransferase family. PyrE subfamily.</text>
</comment>
<proteinExistence type="inferred from homology"/>
<dbReference type="GO" id="GO:0019856">
    <property type="term" value="P:pyrimidine nucleobase biosynthetic process"/>
    <property type="evidence" value="ECO:0007669"/>
    <property type="project" value="InterPro"/>
</dbReference>
<dbReference type="SUPFAM" id="SSF53271">
    <property type="entry name" value="PRTase-like"/>
    <property type="match status" value="1"/>
</dbReference>
<comment type="caution">
    <text evidence="7">Lacks conserved residue(s) required for the propagation of feature annotation.</text>
</comment>
<dbReference type="GO" id="GO:0000287">
    <property type="term" value="F:magnesium ion binding"/>
    <property type="evidence" value="ECO:0007669"/>
    <property type="project" value="UniProtKB-UniRule"/>
</dbReference>
<evidence type="ECO:0000256" key="4">
    <source>
        <dbReference type="ARBA" id="ARBA00022679"/>
    </source>
</evidence>
<keyword evidence="5 7" id="KW-0460">Magnesium</keyword>
<feature type="binding site" evidence="7">
    <location>
        <position position="147"/>
    </location>
    <ligand>
        <name>orotate</name>
        <dbReference type="ChEBI" id="CHEBI:30839"/>
    </ligand>
</feature>
<dbReference type="NCBIfam" id="TIGR01367">
    <property type="entry name" value="pyrE_Therm"/>
    <property type="match status" value="1"/>
</dbReference>
<comment type="cofactor">
    <cofactor evidence="7">
        <name>Mg(2+)</name>
        <dbReference type="ChEBI" id="CHEBI:18420"/>
    </cofactor>
</comment>
<dbReference type="InterPro" id="IPR023031">
    <property type="entry name" value="OPRT"/>
</dbReference>
<dbReference type="HAMAP" id="MF_01208">
    <property type="entry name" value="PyrE"/>
    <property type="match status" value="1"/>
</dbReference>
<dbReference type="EC" id="2.4.2.10" evidence="2 7"/>
<accession>A0A932M016</accession>
<gene>
    <name evidence="7" type="primary">pyrE</name>
    <name evidence="9" type="ORF">HYY65_00420</name>
</gene>
<dbReference type="Proteomes" id="UP000741360">
    <property type="component" value="Unassembled WGS sequence"/>
</dbReference>
<evidence type="ECO:0000256" key="3">
    <source>
        <dbReference type="ARBA" id="ARBA00022676"/>
    </source>
</evidence>
<evidence type="ECO:0000256" key="6">
    <source>
        <dbReference type="ARBA" id="ARBA00022975"/>
    </source>
</evidence>
<evidence type="ECO:0000313" key="9">
    <source>
        <dbReference type="EMBL" id="MBI3013541.1"/>
    </source>
</evidence>
<protein>
    <recommendedName>
        <fullName evidence="2 7">Orotate phosphoribosyltransferase</fullName>
        <shortName evidence="7">OPRT</shortName>
        <shortName evidence="7">OPRTase</shortName>
        <ecNumber evidence="2 7">2.4.2.10</ecNumber>
    </recommendedName>
</protein>
<comment type="catalytic activity">
    <reaction evidence="7">
        <text>orotidine 5'-phosphate + diphosphate = orotate + 5-phospho-alpha-D-ribose 1-diphosphate</text>
        <dbReference type="Rhea" id="RHEA:10380"/>
        <dbReference type="ChEBI" id="CHEBI:30839"/>
        <dbReference type="ChEBI" id="CHEBI:33019"/>
        <dbReference type="ChEBI" id="CHEBI:57538"/>
        <dbReference type="ChEBI" id="CHEBI:58017"/>
        <dbReference type="EC" id="2.4.2.10"/>
    </reaction>
</comment>
<comment type="pathway">
    <text evidence="1 7">Pyrimidine metabolism; UMP biosynthesis via de novo pathway; UMP from orotate: step 1/2.</text>
</comment>
<dbReference type="EMBL" id="JACPSX010000006">
    <property type="protein sequence ID" value="MBI3013541.1"/>
    <property type="molecule type" value="Genomic_DNA"/>
</dbReference>
<dbReference type="PANTHER" id="PTHR19278">
    <property type="entry name" value="OROTATE PHOSPHORIBOSYLTRANSFERASE"/>
    <property type="match status" value="1"/>
</dbReference>
<keyword evidence="6 7" id="KW-0665">Pyrimidine biosynthesis</keyword>
<evidence type="ECO:0000313" key="10">
    <source>
        <dbReference type="Proteomes" id="UP000741360"/>
    </source>
</evidence>
<organism evidence="9 10">
    <name type="scientific">Tectimicrobiota bacterium</name>
    <dbReference type="NCBI Taxonomy" id="2528274"/>
    <lineage>
        <taxon>Bacteria</taxon>
        <taxon>Pseudomonadati</taxon>
        <taxon>Nitrospinota/Tectimicrobiota group</taxon>
        <taxon>Candidatus Tectimicrobiota</taxon>
    </lineage>
</organism>